<gene>
    <name evidence="2" type="ORF">CLFO_21770</name>
</gene>
<accession>A0AAC9WGA3</accession>
<protein>
    <submittedName>
        <fullName evidence="2">Uncharacterized protein</fullName>
    </submittedName>
</protein>
<organism evidence="2 3">
    <name type="scientific">Clostridium formicaceticum</name>
    <dbReference type="NCBI Taxonomy" id="1497"/>
    <lineage>
        <taxon>Bacteria</taxon>
        <taxon>Bacillati</taxon>
        <taxon>Bacillota</taxon>
        <taxon>Clostridia</taxon>
        <taxon>Eubacteriales</taxon>
        <taxon>Clostridiaceae</taxon>
        <taxon>Clostridium</taxon>
    </lineage>
</organism>
<keyword evidence="1" id="KW-0472">Membrane</keyword>
<evidence type="ECO:0000313" key="3">
    <source>
        <dbReference type="Proteomes" id="UP000192478"/>
    </source>
</evidence>
<sequence length="149" mass="17436">MIRMKIEKIDFIEKFLLYSTVILILMMVSFNYLTNYNRYYSVYYAQEEEKYNFFLSPKQEGFVVIGLVGQQTYHDLEVLVNGEVHKTFGEDTAVTIAVRDRDLVQVNATMYAEKITLRILEVSSNIKNSIPYKEITVNKNIEILSLIQI</sequence>
<keyword evidence="1" id="KW-1133">Transmembrane helix</keyword>
<reference evidence="2 3" key="1">
    <citation type="submission" date="2017-03" db="EMBL/GenBank/DDBJ databases">
        <title>Complete sequence of Clostridium formicaceticum DSM 92.</title>
        <authorList>
            <person name="Poehlein A."/>
            <person name="Karl M."/>
            <person name="Bengelsdorf F.R."/>
            <person name="Duerre P."/>
            <person name="Daniel R."/>
        </authorList>
    </citation>
    <scope>NUCLEOTIDE SEQUENCE [LARGE SCALE GENOMIC DNA]</scope>
    <source>
        <strain evidence="2 3">DSM 92</strain>
    </source>
</reference>
<name>A0AAC9WGA3_9CLOT</name>
<feature type="transmembrane region" description="Helical" evidence="1">
    <location>
        <begin position="15"/>
        <end position="33"/>
    </location>
</feature>
<evidence type="ECO:0000313" key="2">
    <source>
        <dbReference type="EMBL" id="ARE87777.1"/>
    </source>
</evidence>
<dbReference type="EMBL" id="CP020559">
    <property type="protein sequence ID" value="ARE87777.1"/>
    <property type="molecule type" value="Genomic_DNA"/>
</dbReference>
<evidence type="ECO:0000256" key="1">
    <source>
        <dbReference type="SAM" id="Phobius"/>
    </source>
</evidence>
<proteinExistence type="predicted"/>
<dbReference type="Proteomes" id="UP000192478">
    <property type="component" value="Chromosome"/>
</dbReference>
<dbReference type="AlphaFoldDB" id="A0AAC9WGA3"/>
<keyword evidence="1" id="KW-0812">Transmembrane</keyword>